<sequence>MSLENDNSYGNIKVMFSEGLLQDMSPTFSQFLEDFIEGDDLYDEE</sequence>
<name>A0ABX7T2J9_9FLAO</name>
<gene>
    <name evidence="1" type="ORF">JL193_08130</name>
</gene>
<keyword evidence="2" id="KW-1185">Reference proteome</keyword>
<reference evidence="1 2" key="1">
    <citation type="submission" date="2021-03" db="EMBL/GenBank/DDBJ databases">
        <title>Complete genome of Polaribacter_sp.G4M1.</title>
        <authorList>
            <person name="Jeong S.W."/>
            <person name="Bae J.W."/>
        </authorList>
    </citation>
    <scope>NUCLEOTIDE SEQUENCE [LARGE SCALE GENOMIC DNA]</scope>
    <source>
        <strain evidence="1 2">G4M1</strain>
    </source>
</reference>
<protein>
    <submittedName>
        <fullName evidence="1">Uncharacterized protein</fullName>
    </submittedName>
</protein>
<dbReference type="RefSeq" id="WP_207973302.1">
    <property type="nucleotide sequence ID" value="NZ_CP071795.1"/>
</dbReference>
<dbReference type="Proteomes" id="UP000663935">
    <property type="component" value="Chromosome"/>
</dbReference>
<evidence type="ECO:0000313" key="1">
    <source>
        <dbReference type="EMBL" id="QTD39194.1"/>
    </source>
</evidence>
<organism evidence="1 2">
    <name type="scientific">Polaribacter batillariae</name>
    <dbReference type="NCBI Taxonomy" id="2808900"/>
    <lineage>
        <taxon>Bacteria</taxon>
        <taxon>Pseudomonadati</taxon>
        <taxon>Bacteroidota</taxon>
        <taxon>Flavobacteriia</taxon>
        <taxon>Flavobacteriales</taxon>
        <taxon>Flavobacteriaceae</taxon>
    </lineage>
</organism>
<dbReference type="EMBL" id="CP071795">
    <property type="protein sequence ID" value="QTD39194.1"/>
    <property type="molecule type" value="Genomic_DNA"/>
</dbReference>
<proteinExistence type="predicted"/>
<evidence type="ECO:0000313" key="2">
    <source>
        <dbReference type="Proteomes" id="UP000663935"/>
    </source>
</evidence>
<accession>A0ABX7T2J9</accession>